<evidence type="ECO:0000313" key="2">
    <source>
        <dbReference type="EMBL" id="KIO25256.1"/>
    </source>
</evidence>
<proteinExistence type="predicted"/>
<name>A0A0C3QG71_9AGAM</name>
<feature type="compositionally biased region" description="Basic and acidic residues" evidence="1">
    <location>
        <begin position="12"/>
        <end position="21"/>
    </location>
</feature>
<evidence type="ECO:0000313" key="3">
    <source>
        <dbReference type="Proteomes" id="UP000054248"/>
    </source>
</evidence>
<dbReference type="Proteomes" id="UP000054248">
    <property type="component" value="Unassembled WGS sequence"/>
</dbReference>
<accession>A0A0C3QG71</accession>
<organism evidence="2 3">
    <name type="scientific">Tulasnella calospora MUT 4182</name>
    <dbReference type="NCBI Taxonomy" id="1051891"/>
    <lineage>
        <taxon>Eukaryota</taxon>
        <taxon>Fungi</taxon>
        <taxon>Dikarya</taxon>
        <taxon>Basidiomycota</taxon>
        <taxon>Agaricomycotina</taxon>
        <taxon>Agaricomycetes</taxon>
        <taxon>Cantharellales</taxon>
        <taxon>Tulasnellaceae</taxon>
        <taxon>Tulasnella</taxon>
    </lineage>
</organism>
<dbReference type="HOGENOM" id="CLU_3015912_0_0_1"/>
<dbReference type="AlphaFoldDB" id="A0A0C3QG71"/>
<protein>
    <submittedName>
        <fullName evidence="2">Uncharacterized protein</fullName>
    </submittedName>
</protein>
<feature type="compositionally biased region" description="Basic and acidic residues" evidence="1">
    <location>
        <begin position="37"/>
        <end position="56"/>
    </location>
</feature>
<evidence type="ECO:0000256" key="1">
    <source>
        <dbReference type="SAM" id="MobiDB-lite"/>
    </source>
</evidence>
<keyword evidence="3" id="KW-1185">Reference proteome</keyword>
<dbReference type="EMBL" id="KN823045">
    <property type="protein sequence ID" value="KIO25256.1"/>
    <property type="molecule type" value="Genomic_DNA"/>
</dbReference>
<feature type="region of interest" description="Disordered" evidence="1">
    <location>
        <begin position="1"/>
        <end position="56"/>
    </location>
</feature>
<reference evidence="2 3" key="1">
    <citation type="submission" date="2014-04" db="EMBL/GenBank/DDBJ databases">
        <authorList>
            <consortium name="DOE Joint Genome Institute"/>
            <person name="Kuo A."/>
            <person name="Girlanda M."/>
            <person name="Perotto S."/>
            <person name="Kohler A."/>
            <person name="Nagy L.G."/>
            <person name="Floudas D."/>
            <person name="Copeland A."/>
            <person name="Barry K.W."/>
            <person name="Cichocki N."/>
            <person name="Veneault-Fourrey C."/>
            <person name="LaButti K."/>
            <person name="Lindquist E.A."/>
            <person name="Lipzen A."/>
            <person name="Lundell T."/>
            <person name="Morin E."/>
            <person name="Murat C."/>
            <person name="Sun H."/>
            <person name="Tunlid A."/>
            <person name="Henrissat B."/>
            <person name="Grigoriev I.V."/>
            <person name="Hibbett D.S."/>
            <person name="Martin F."/>
            <person name="Nordberg H.P."/>
            <person name="Cantor M.N."/>
            <person name="Hua S.X."/>
        </authorList>
    </citation>
    <scope>NUCLEOTIDE SEQUENCE [LARGE SCALE GENOMIC DNA]</scope>
    <source>
        <strain evidence="2 3">MUT 4182</strain>
    </source>
</reference>
<reference evidence="3" key="2">
    <citation type="submission" date="2015-01" db="EMBL/GenBank/DDBJ databases">
        <title>Evolutionary Origins and Diversification of the Mycorrhizal Mutualists.</title>
        <authorList>
            <consortium name="DOE Joint Genome Institute"/>
            <consortium name="Mycorrhizal Genomics Consortium"/>
            <person name="Kohler A."/>
            <person name="Kuo A."/>
            <person name="Nagy L.G."/>
            <person name="Floudas D."/>
            <person name="Copeland A."/>
            <person name="Barry K.W."/>
            <person name="Cichocki N."/>
            <person name="Veneault-Fourrey C."/>
            <person name="LaButti K."/>
            <person name="Lindquist E.A."/>
            <person name="Lipzen A."/>
            <person name="Lundell T."/>
            <person name="Morin E."/>
            <person name="Murat C."/>
            <person name="Riley R."/>
            <person name="Ohm R."/>
            <person name="Sun H."/>
            <person name="Tunlid A."/>
            <person name="Henrissat B."/>
            <person name="Grigoriev I.V."/>
            <person name="Hibbett D.S."/>
            <person name="Martin F."/>
        </authorList>
    </citation>
    <scope>NUCLEOTIDE SEQUENCE [LARGE SCALE GENOMIC DNA]</scope>
    <source>
        <strain evidence="3">MUT 4182</strain>
    </source>
</reference>
<feature type="compositionally biased region" description="Acidic residues" evidence="1">
    <location>
        <begin position="1"/>
        <end position="11"/>
    </location>
</feature>
<gene>
    <name evidence="2" type="ORF">M407DRAFT_244127</name>
</gene>
<sequence length="56" mass="6492">MEADGVEQDDGMQERQGRAMESDGMSRMVGRKRNGHRERETKQERGGEVEENLNRQ</sequence>